<feature type="transmembrane region" description="Helical" evidence="9">
    <location>
        <begin position="202"/>
        <end position="228"/>
    </location>
</feature>
<dbReference type="GO" id="GO:0007165">
    <property type="term" value="P:signal transduction"/>
    <property type="evidence" value="ECO:0007669"/>
    <property type="project" value="UniProtKB-KW"/>
</dbReference>
<dbReference type="EMBL" id="FLRB01000018">
    <property type="protein sequence ID" value="SBT22426.1"/>
    <property type="molecule type" value="Genomic_DNA"/>
</dbReference>
<comment type="similarity">
    <text evidence="7">Belongs to the methyl-accepting chemotaxis (MCP) protein family.</text>
</comment>
<dbReference type="SMART" id="SM00304">
    <property type="entry name" value="HAMP"/>
    <property type="match status" value="1"/>
</dbReference>
<keyword evidence="5 9" id="KW-0472">Membrane</keyword>
<sequence length="555" mass="60383">MKNLSVRTKILSLVLLFTIAILITAINSALTSKTVAQDLQSVSSQTLTLVKDLEKTRQLLLNQTVEFERGYFQVSIAKTIGGYGVERIKESSDNFQAYSAELKNSLESVKNSLAALPANALLDSLNSQIEVLESQQADFLNASTETYEWWLQLKTMQANKARRSADNTLTSINTSMESIISTIDEYNTQIATHQSTKLEQGLYTNISVAAVLILIGLGLSLMIINGIVHPLKKAVKRAEEMASGTLVRNEHPSDRNDEIGTLENAFDQLVDKLRDIMQDVSTSSLALTDAANDLNRITDESTQMVGTQRTETAHISNAIHEIQSTAVHVSESTTEASQAAHNAESSADNSMSIVHSTIATIEALAQEISHSSDTITDLKQNTDEINNILNVILGIAEQTNLLALNAAIEAARAGEQGRGFAVVADEVRHLAQNTQNATQQIEAMIQQLQTGTTQAVEAMKHSHERSTNAVSQVREEGATLSDISQAISQIRTMNDAISATAEQQATVTTEVRRNVDTITEIAERTNNSINAISDRSDQLASLASQLTSKIAYFKV</sequence>
<evidence type="ECO:0000256" key="1">
    <source>
        <dbReference type="ARBA" id="ARBA00004429"/>
    </source>
</evidence>
<dbReference type="Pfam" id="PF00672">
    <property type="entry name" value="HAMP"/>
    <property type="match status" value="1"/>
</dbReference>
<evidence type="ECO:0000256" key="5">
    <source>
        <dbReference type="ARBA" id="ARBA00023136"/>
    </source>
</evidence>
<dbReference type="EMBL" id="FLRA01000009">
    <property type="protein sequence ID" value="SBT17240.1"/>
    <property type="molecule type" value="Genomic_DNA"/>
</dbReference>
<name>A0A1C3JQC8_9GAMM</name>
<reference evidence="13 16" key="1">
    <citation type="submission" date="2016-06" db="EMBL/GenBank/DDBJ databases">
        <authorList>
            <person name="Kjaerup R.B."/>
            <person name="Dalgaard T.S."/>
            <person name="Juul-Madsen H.R."/>
        </authorList>
    </citation>
    <scope>NUCLEOTIDE SEQUENCE [LARGE SCALE GENOMIC DNA]</scope>
    <source>
        <strain evidence="13 16">CECT 5115</strain>
    </source>
</reference>
<dbReference type="InterPro" id="IPR003660">
    <property type="entry name" value="HAMP_dom"/>
</dbReference>
<dbReference type="InterPro" id="IPR000727">
    <property type="entry name" value="T_SNARE_dom"/>
</dbReference>
<keyword evidence="4 9" id="KW-1133">Transmembrane helix</keyword>
<evidence type="ECO:0000259" key="12">
    <source>
        <dbReference type="PROSITE" id="PS50885"/>
    </source>
</evidence>
<organism evidence="13 16">
    <name type="scientific">Marinomonas gallaica</name>
    <dbReference type="NCBI Taxonomy" id="1806667"/>
    <lineage>
        <taxon>Bacteria</taxon>
        <taxon>Pseudomonadati</taxon>
        <taxon>Pseudomonadota</taxon>
        <taxon>Gammaproteobacteria</taxon>
        <taxon>Oceanospirillales</taxon>
        <taxon>Oceanospirillaceae</taxon>
        <taxon>Marinomonas</taxon>
    </lineage>
</organism>
<dbReference type="CDD" id="cd06225">
    <property type="entry name" value="HAMP"/>
    <property type="match status" value="1"/>
</dbReference>
<evidence type="ECO:0000313" key="13">
    <source>
        <dbReference type="EMBL" id="SBT17240.1"/>
    </source>
</evidence>
<dbReference type="Gene3D" id="1.10.287.950">
    <property type="entry name" value="Methyl-accepting chemotaxis protein"/>
    <property type="match status" value="1"/>
</dbReference>
<dbReference type="Pfam" id="PF00015">
    <property type="entry name" value="MCPsignal"/>
    <property type="match status" value="1"/>
</dbReference>
<feature type="domain" description="T-SNARE coiled-coil homology" evidence="11">
    <location>
        <begin position="470"/>
        <end position="532"/>
    </location>
</feature>
<dbReference type="Proteomes" id="UP000092871">
    <property type="component" value="Unassembled WGS sequence"/>
</dbReference>
<dbReference type="InterPro" id="IPR004089">
    <property type="entry name" value="MCPsignal_dom"/>
</dbReference>
<dbReference type="InterPro" id="IPR004090">
    <property type="entry name" value="Chemotax_Me-accpt_rcpt"/>
</dbReference>
<feature type="domain" description="Methyl-accepting transducer" evidence="10">
    <location>
        <begin position="283"/>
        <end position="519"/>
    </location>
</feature>
<keyword evidence="6 8" id="KW-0807">Transducer</keyword>
<dbReference type="Proteomes" id="UP000092840">
    <property type="component" value="Unassembled WGS sequence"/>
</dbReference>
<evidence type="ECO:0000256" key="7">
    <source>
        <dbReference type="ARBA" id="ARBA00029447"/>
    </source>
</evidence>
<dbReference type="PANTHER" id="PTHR32089:SF119">
    <property type="entry name" value="METHYL-ACCEPTING CHEMOTAXIS PROTEIN CTPL"/>
    <property type="match status" value="1"/>
</dbReference>
<dbReference type="AlphaFoldDB" id="A0A1C3JQC8"/>
<dbReference type="RefSeq" id="WP_067033801.1">
    <property type="nucleotide sequence ID" value="NZ_FLRA01000009.1"/>
</dbReference>
<feature type="domain" description="HAMP" evidence="12">
    <location>
        <begin position="225"/>
        <end position="278"/>
    </location>
</feature>
<keyword evidence="2" id="KW-0997">Cell inner membrane</keyword>
<dbReference type="PRINTS" id="PR00260">
    <property type="entry name" value="CHEMTRNSDUCR"/>
</dbReference>
<keyword evidence="15" id="KW-1185">Reference proteome</keyword>
<dbReference type="FunFam" id="1.10.287.950:FF:000001">
    <property type="entry name" value="Methyl-accepting chemotaxis sensory transducer"/>
    <property type="match status" value="1"/>
</dbReference>
<dbReference type="PROSITE" id="PS50192">
    <property type="entry name" value="T_SNARE"/>
    <property type="match status" value="1"/>
</dbReference>
<evidence type="ECO:0000256" key="4">
    <source>
        <dbReference type="ARBA" id="ARBA00022989"/>
    </source>
</evidence>
<protein>
    <submittedName>
        <fullName evidence="13">Methyl-accepting chemotaxis protein McpS</fullName>
    </submittedName>
</protein>
<dbReference type="SMART" id="SM00283">
    <property type="entry name" value="MA"/>
    <property type="match status" value="1"/>
</dbReference>
<evidence type="ECO:0000256" key="8">
    <source>
        <dbReference type="PROSITE-ProRule" id="PRU00284"/>
    </source>
</evidence>
<evidence type="ECO:0000256" key="2">
    <source>
        <dbReference type="ARBA" id="ARBA00022519"/>
    </source>
</evidence>
<dbReference type="PROSITE" id="PS50885">
    <property type="entry name" value="HAMP"/>
    <property type="match status" value="1"/>
</dbReference>
<evidence type="ECO:0000313" key="14">
    <source>
        <dbReference type="EMBL" id="SBT22426.1"/>
    </source>
</evidence>
<dbReference type="PANTHER" id="PTHR32089">
    <property type="entry name" value="METHYL-ACCEPTING CHEMOTAXIS PROTEIN MCPB"/>
    <property type="match status" value="1"/>
</dbReference>
<evidence type="ECO:0000259" key="11">
    <source>
        <dbReference type="PROSITE" id="PS50192"/>
    </source>
</evidence>
<comment type="subcellular location">
    <subcellularLocation>
        <location evidence="1">Cell inner membrane</location>
        <topology evidence="1">Multi-pass membrane protein</topology>
    </subcellularLocation>
</comment>
<dbReference type="PROSITE" id="PS50111">
    <property type="entry name" value="CHEMOTAXIS_TRANSDUC_2"/>
    <property type="match status" value="1"/>
</dbReference>
<evidence type="ECO:0000313" key="16">
    <source>
        <dbReference type="Proteomes" id="UP000092871"/>
    </source>
</evidence>
<proteinExistence type="inferred from homology"/>
<evidence type="ECO:0000313" key="15">
    <source>
        <dbReference type="Proteomes" id="UP000092840"/>
    </source>
</evidence>
<dbReference type="GO" id="GO:0006935">
    <property type="term" value="P:chemotaxis"/>
    <property type="evidence" value="ECO:0007669"/>
    <property type="project" value="InterPro"/>
</dbReference>
<evidence type="ECO:0000256" key="9">
    <source>
        <dbReference type="SAM" id="Phobius"/>
    </source>
</evidence>
<gene>
    <name evidence="13" type="primary">mcpS_1</name>
    <name evidence="13" type="ORF">MGA5115_01349</name>
    <name evidence="14" type="ORF">MGA5116_03046</name>
</gene>
<dbReference type="SUPFAM" id="SSF58104">
    <property type="entry name" value="Methyl-accepting chemotaxis protein (MCP) signaling domain"/>
    <property type="match status" value="1"/>
</dbReference>
<keyword evidence="2" id="KW-1003">Cell membrane</keyword>
<dbReference type="OrthoDB" id="7054443at2"/>
<dbReference type="GO" id="GO:0004888">
    <property type="term" value="F:transmembrane signaling receptor activity"/>
    <property type="evidence" value="ECO:0007669"/>
    <property type="project" value="InterPro"/>
</dbReference>
<evidence type="ECO:0000256" key="3">
    <source>
        <dbReference type="ARBA" id="ARBA00022692"/>
    </source>
</evidence>
<evidence type="ECO:0000256" key="6">
    <source>
        <dbReference type="ARBA" id="ARBA00023224"/>
    </source>
</evidence>
<keyword evidence="3 9" id="KW-0812">Transmembrane</keyword>
<dbReference type="GO" id="GO:0005886">
    <property type="term" value="C:plasma membrane"/>
    <property type="evidence" value="ECO:0007669"/>
    <property type="project" value="UniProtKB-SubCell"/>
</dbReference>
<evidence type="ECO:0000259" key="10">
    <source>
        <dbReference type="PROSITE" id="PS50111"/>
    </source>
</evidence>
<reference evidence="14 15" key="2">
    <citation type="submission" date="2016-06" db="EMBL/GenBank/DDBJ databases">
        <authorList>
            <person name="Rodrigo-Torres L."/>
            <person name="Arahal D.R."/>
        </authorList>
    </citation>
    <scope>NUCLEOTIDE SEQUENCE [LARGE SCALE GENOMIC DNA]</scope>
    <source>
        <strain evidence="14 15">CECT 5116</strain>
    </source>
</reference>
<accession>A0A1C3JQC8</accession>